<keyword evidence="3" id="KW-1185">Reference proteome</keyword>
<feature type="region of interest" description="Disordered" evidence="1">
    <location>
        <begin position="20"/>
        <end position="46"/>
    </location>
</feature>
<proteinExistence type="predicted"/>
<protein>
    <submittedName>
        <fullName evidence="2">25299_t:CDS:1</fullName>
    </submittedName>
</protein>
<dbReference type="Proteomes" id="UP000789405">
    <property type="component" value="Unassembled WGS sequence"/>
</dbReference>
<sequence length="122" mass="14463">MFSQAKDERLQFICREQNRFRKGDQDEDESLSDEAELHPEDDDDEPEVIDEIKDYLRACYLSACNRIEGILAKKIWQNYHEQLSADYIIKENDIQQGINKTLKWITTFLEENNIRILQIGLP</sequence>
<dbReference type="AlphaFoldDB" id="A0A9N8VSN5"/>
<feature type="compositionally biased region" description="Acidic residues" evidence="1">
    <location>
        <begin position="25"/>
        <end position="46"/>
    </location>
</feature>
<comment type="caution">
    <text evidence="2">The sequence shown here is derived from an EMBL/GenBank/DDBJ whole genome shotgun (WGS) entry which is preliminary data.</text>
</comment>
<reference evidence="2" key="1">
    <citation type="submission" date="2021-06" db="EMBL/GenBank/DDBJ databases">
        <authorList>
            <person name="Kallberg Y."/>
            <person name="Tangrot J."/>
            <person name="Rosling A."/>
        </authorList>
    </citation>
    <scope>NUCLEOTIDE SEQUENCE</scope>
    <source>
        <strain evidence="2">MA453B</strain>
    </source>
</reference>
<evidence type="ECO:0000256" key="1">
    <source>
        <dbReference type="SAM" id="MobiDB-lite"/>
    </source>
</evidence>
<name>A0A9N8VSN5_9GLOM</name>
<dbReference type="EMBL" id="CAJVPY010000312">
    <property type="protein sequence ID" value="CAG8464987.1"/>
    <property type="molecule type" value="Genomic_DNA"/>
</dbReference>
<evidence type="ECO:0000313" key="2">
    <source>
        <dbReference type="EMBL" id="CAG8464987.1"/>
    </source>
</evidence>
<evidence type="ECO:0000313" key="3">
    <source>
        <dbReference type="Proteomes" id="UP000789405"/>
    </source>
</evidence>
<organism evidence="2 3">
    <name type="scientific">Dentiscutata erythropus</name>
    <dbReference type="NCBI Taxonomy" id="1348616"/>
    <lineage>
        <taxon>Eukaryota</taxon>
        <taxon>Fungi</taxon>
        <taxon>Fungi incertae sedis</taxon>
        <taxon>Mucoromycota</taxon>
        <taxon>Glomeromycotina</taxon>
        <taxon>Glomeromycetes</taxon>
        <taxon>Diversisporales</taxon>
        <taxon>Gigasporaceae</taxon>
        <taxon>Dentiscutata</taxon>
    </lineage>
</organism>
<gene>
    <name evidence="2" type="ORF">DERYTH_LOCUS1186</name>
</gene>
<accession>A0A9N8VSN5</accession>